<comment type="similarity">
    <text evidence="3">Belongs to the UreF family.</text>
</comment>
<evidence type="ECO:0000313" key="5">
    <source>
        <dbReference type="Proteomes" id="UP000286268"/>
    </source>
</evidence>
<keyword evidence="2 3" id="KW-0143">Chaperone</keyword>
<protein>
    <recommendedName>
        <fullName evidence="3">Urease accessory protein UreF</fullName>
    </recommendedName>
</protein>
<comment type="subunit">
    <text evidence="3">UreD, UreF and UreG form a complex that acts as a GTP-hydrolysis-dependent molecular chaperone, activating the urease apoprotein by helping to assemble the nickel containing metallocenter of UreC. The UreE protein probably delivers the nickel.</text>
</comment>
<dbReference type="GO" id="GO:0005737">
    <property type="term" value="C:cytoplasm"/>
    <property type="evidence" value="ECO:0007669"/>
    <property type="project" value="UniProtKB-SubCell"/>
</dbReference>
<sequence>MTMSISNQFFTLLQIADSIFPIGSYTQSNGLETYVQKGVVKDTATSKEYLKHMLQSSVKYNDGLAVKLAYEYALEKNIEKLINLDNLLTCSKAPREIKEGSMKLSTRFIKLVNNIKGTEGIALYEKAIKEGLAYGQYAIAFGIFAAECSISKEEAIMAYVYNQASSIINNCTKLVPLGQLDGQKALFSMQQVMTDITKEIVELDIESLGRCSIGADIRAMQHEDLYSRLYMS</sequence>
<accession>A0A3R5QWK5</accession>
<dbReference type="KEGG" id="cmah:C1I91_23395"/>
<evidence type="ECO:0000256" key="2">
    <source>
        <dbReference type="ARBA" id="ARBA00023186"/>
    </source>
</evidence>
<dbReference type="AlphaFoldDB" id="A0A3R5QWK5"/>
<keyword evidence="3" id="KW-0963">Cytoplasm</keyword>
<dbReference type="PANTHER" id="PTHR33620">
    <property type="entry name" value="UREASE ACCESSORY PROTEIN F"/>
    <property type="match status" value="1"/>
</dbReference>
<evidence type="ECO:0000256" key="1">
    <source>
        <dbReference type="ARBA" id="ARBA00022988"/>
    </source>
</evidence>
<comment type="subcellular location">
    <subcellularLocation>
        <location evidence="3">Cytoplasm</location>
    </subcellularLocation>
</comment>
<dbReference type="InterPro" id="IPR002639">
    <property type="entry name" value="UreF"/>
</dbReference>
<dbReference type="EMBL" id="CP025746">
    <property type="protein sequence ID" value="QAA34348.1"/>
    <property type="molecule type" value="Genomic_DNA"/>
</dbReference>
<dbReference type="PIRSF" id="PIRSF009467">
    <property type="entry name" value="Ureas_acces_UreF"/>
    <property type="match status" value="1"/>
</dbReference>
<dbReference type="GO" id="GO:0016151">
    <property type="term" value="F:nickel cation binding"/>
    <property type="evidence" value="ECO:0007669"/>
    <property type="project" value="UniProtKB-UniRule"/>
</dbReference>
<dbReference type="Pfam" id="PF01730">
    <property type="entry name" value="UreF"/>
    <property type="match status" value="1"/>
</dbReference>
<dbReference type="Gene3D" id="1.10.4190.10">
    <property type="entry name" value="Urease accessory protein UreF"/>
    <property type="match status" value="1"/>
</dbReference>
<gene>
    <name evidence="3" type="primary">ureF</name>
    <name evidence="4" type="ORF">C1I91_23395</name>
</gene>
<name>A0A3R5QWK5_9CLOT</name>
<keyword evidence="5" id="KW-1185">Reference proteome</keyword>
<proteinExistence type="inferred from homology"/>
<dbReference type="InterPro" id="IPR038277">
    <property type="entry name" value="UreF_sf"/>
</dbReference>
<dbReference type="Proteomes" id="UP000286268">
    <property type="component" value="Chromosome"/>
</dbReference>
<keyword evidence="1 3" id="KW-0996">Nickel insertion</keyword>
<evidence type="ECO:0000313" key="4">
    <source>
        <dbReference type="EMBL" id="QAA34348.1"/>
    </source>
</evidence>
<organism evidence="4 5">
    <name type="scientific">Clostridium manihotivorum</name>
    <dbReference type="NCBI Taxonomy" id="2320868"/>
    <lineage>
        <taxon>Bacteria</taxon>
        <taxon>Bacillati</taxon>
        <taxon>Bacillota</taxon>
        <taxon>Clostridia</taxon>
        <taxon>Eubacteriales</taxon>
        <taxon>Clostridiaceae</taxon>
        <taxon>Clostridium</taxon>
    </lineage>
</organism>
<dbReference type="OrthoDB" id="9798772at2"/>
<reference evidence="4 5" key="1">
    <citation type="submission" date="2018-01" db="EMBL/GenBank/DDBJ databases">
        <title>Genome Sequencing and Assembly of Anaerobacter polyendosporus strain CT4.</title>
        <authorList>
            <person name="Tachaapaikoon C."/>
            <person name="Sutheeworapong S."/>
            <person name="Jenjaroenpun P."/>
            <person name="Wongsurawat T."/>
            <person name="Nookeaw I."/>
            <person name="Cheawchanlertfa P."/>
            <person name="Kosugi A."/>
            <person name="Cheevadhanarak S."/>
            <person name="Ratanakhanokchai K."/>
        </authorList>
    </citation>
    <scope>NUCLEOTIDE SEQUENCE [LARGE SCALE GENOMIC DNA]</scope>
    <source>
        <strain evidence="4 5">CT4</strain>
    </source>
</reference>
<evidence type="ECO:0000256" key="3">
    <source>
        <dbReference type="HAMAP-Rule" id="MF_01385"/>
    </source>
</evidence>
<comment type="function">
    <text evidence="3">Required for maturation of urease via the functional incorporation of the urease nickel metallocenter.</text>
</comment>
<dbReference type="HAMAP" id="MF_01385">
    <property type="entry name" value="UreF"/>
    <property type="match status" value="1"/>
</dbReference>
<dbReference type="PANTHER" id="PTHR33620:SF1">
    <property type="entry name" value="UREASE ACCESSORY PROTEIN F"/>
    <property type="match status" value="1"/>
</dbReference>